<gene>
    <name evidence="3" type="ORF">METZ01_LOCUS125770</name>
</gene>
<reference evidence="3" key="1">
    <citation type="submission" date="2018-05" db="EMBL/GenBank/DDBJ databases">
        <authorList>
            <person name="Lanie J.A."/>
            <person name="Ng W.-L."/>
            <person name="Kazmierczak K.M."/>
            <person name="Andrzejewski T.M."/>
            <person name="Davidsen T.M."/>
            <person name="Wayne K.J."/>
            <person name="Tettelin H."/>
            <person name="Glass J.I."/>
            <person name="Rusch D."/>
            <person name="Podicherti R."/>
            <person name="Tsui H.-C.T."/>
            <person name="Winkler M.E."/>
        </authorList>
    </citation>
    <scope>NUCLEOTIDE SEQUENCE</scope>
</reference>
<feature type="domain" description="Gfo/Idh/MocA-like oxidoreductase N-terminal" evidence="1">
    <location>
        <begin position="40"/>
        <end position="164"/>
    </location>
</feature>
<accession>A0A381Y735</accession>
<proteinExistence type="predicted"/>
<dbReference type="Gene3D" id="3.30.360.10">
    <property type="entry name" value="Dihydrodipicolinate Reductase, domain 2"/>
    <property type="match status" value="1"/>
</dbReference>
<organism evidence="3">
    <name type="scientific">marine metagenome</name>
    <dbReference type="NCBI Taxonomy" id="408172"/>
    <lineage>
        <taxon>unclassified sequences</taxon>
        <taxon>metagenomes</taxon>
        <taxon>ecological metagenomes</taxon>
    </lineage>
</organism>
<dbReference type="SUPFAM" id="SSF51735">
    <property type="entry name" value="NAD(P)-binding Rossmann-fold domains"/>
    <property type="match status" value="1"/>
</dbReference>
<dbReference type="Pfam" id="PF19051">
    <property type="entry name" value="GFO_IDH_MocA_C2"/>
    <property type="match status" value="1"/>
</dbReference>
<dbReference type="SUPFAM" id="SSF55347">
    <property type="entry name" value="Glyceraldehyde-3-phosphate dehydrogenase-like, C-terminal domain"/>
    <property type="match status" value="1"/>
</dbReference>
<dbReference type="EMBL" id="UINC01017554">
    <property type="protein sequence ID" value="SVA72916.1"/>
    <property type="molecule type" value="Genomic_DNA"/>
</dbReference>
<name>A0A381Y735_9ZZZZ</name>
<dbReference type="InterPro" id="IPR000683">
    <property type="entry name" value="Gfo/Idh/MocA-like_OxRdtase_N"/>
</dbReference>
<dbReference type="InterPro" id="IPR050463">
    <property type="entry name" value="Gfo/Idh/MocA_oxidrdct_glycsds"/>
</dbReference>
<protein>
    <recommendedName>
        <fullName evidence="4">Gfo/Idh/MocA-like oxidoreductase N-terminal domain-containing protein</fullName>
    </recommendedName>
</protein>
<evidence type="ECO:0000313" key="3">
    <source>
        <dbReference type="EMBL" id="SVA72916.1"/>
    </source>
</evidence>
<dbReference type="PANTHER" id="PTHR43818:SF5">
    <property type="entry name" value="OXIDOREDUCTASE FAMILY PROTEIN"/>
    <property type="match status" value="1"/>
</dbReference>
<dbReference type="PANTHER" id="PTHR43818">
    <property type="entry name" value="BCDNA.GH03377"/>
    <property type="match status" value="1"/>
</dbReference>
<dbReference type="InterPro" id="IPR006311">
    <property type="entry name" value="TAT_signal"/>
</dbReference>
<dbReference type="AlphaFoldDB" id="A0A381Y735"/>
<sequence length="428" mass="47998">MKKVQPIRRSFLKTTLAVGVAPAILPSGLFGADAPSKKITVGCIGVGGHGTGHNLRAYLKQADARVVMVCDVDSKRMERAKKMVDSFYRDSGKGCATTKDFREVLARPDIDAVMISTPDHWHTLMSVLALRSGKDVQCEKPTLTIDEGKILIKEVRKHDKVLQTSTEDRAIPVYHRMAELVRNGRIGKLEKIEVILPKQPKGPGNPAPQEVPKELDYDMWLGPAPEAPYTKDRVHFNFRWIWDYSGGIICDWGAHLFDTAQWANDTERSGPVEIDGKGTHWEGGLYDTVKDYDVTYRYENGVVMTCTSGNPSLKFIGSKGWVGNVGWRAKLQASSDKILNSVIEKGETRLFTNPKGEHRNFLDCVKSRKDPYFPVDIGHRVSTVCHLANLSIKLGRPLKWNPVKERFLKDEEANGLCSREMRKPWSLA</sequence>
<feature type="domain" description="Gfo/Idh/MocA-like oxidoreductase bacterial type C-terminal" evidence="2">
    <location>
        <begin position="205"/>
        <end position="426"/>
    </location>
</feature>
<dbReference type="PROSITE" id="PS51318">
    <property type="entry name" value="TAT"/>
    <property type="match status" value="1"/>
</dbReference>
<evidence type="ECO:0000259" key="2">
    <source>
        <dbReference type="Pfam" id="PF19051"/>
    </source>
</evidence>
<dbReference type="Gene3D" id="3.40.50.720">
    <property type="entry name" value="NAD(P)-binding Rossmann-like Domain"/>
    <property type="match status" value="1"/>
</dbReference>
<evidence type="ECO:0008006" key="4">
    <source>
        <dbReference type="Google" id="ProtNLM"/>
    </source>
</evidence>
<evidence type="ECO:0000259" key="1">
    <source>
        <dbReference type="Pfam" id="PF01408"/>
    </source>
</evidence>
<dbReference type="InterPro" id="IPR036291">
    <property type="entry name" value="NAD(P)-bd_dom_sf"/>
</dbReference>
<dbReference type="GO" id="GO:0000166">
    <property type="term" value="F:nucleotide binding"/>
    <property type="evidence" value="ECO:0007669"/>
    <property type="project" value="InterPro"/>
</dbReference>
<dbReference type="InterPro" id="IPR043906">
    <property type="entry name" value="Gfo/Idh/MocA_OxRdtase_bact_C"/>
</dbReference>
<dbReference type="Pfam" id="PF01408">
    <property type="entry name" value="GFO_IDH_MocA"/>
    <property type="match status" value="1"/>
</dbReference>